<dbReference type="InterPro" id="IPR011050">
    <property type="entry name" value="Pectin_lyase_fold/virulence"/>
</dbReference>
<dbReference type="Proteomes" id="UP000657918">
    <property type="component" value="Unassembled WGS sequence"/>
</dbReference>
<dbReference type="SUPFAM" id="SSF51126">
    <property type="entry name" value="Pectin lyase-like"/>
    <property type="match status" value="1"/>
</dbReference>
<evidence type="ECO:0000256" key="1">
    <source>
        <dbReference type="ARBA" id="ARBA00004191"/>
    </source>
</evidence>
<evidence type="ECO:0008006" key="5">
    <source>
        <dbReference type="Google" id="ProtNLM"/>
    </source>
</evidence>
<keyword evidence="4" id="KW-1185">Reference proteome</keyword>
<keyword evidence="2" id="KW-0134">Cell wall</keyword>
<evidence type="ECO:0000313" key="3">
    <source>
        <dbReference type="EMBL" id="KAF9674282.1"/>
    </source>
</evidence>
<reference evidence="3 4" key="1">
    <citation type="submission" date="2020-10" db="EMBL/GenBank/DDBJ databases">
        <title>Plant Genome Project.</title>
        <authorList>
            <person name="Zhang R.-G."/>
        </authorList>
    </citation>
    <scope>NUCLEOTIDE SEQUENCE [LARGE SCALE GENOMIC DNA]</scope>
    <source>
        <strain evidence="3">FAFU-HL-1</strain>
        <tissue evidence="3">Leaf</tissue>
    </source>
</reference>
<comment type="caution">
    <text evidence="3">The sequence shown here is derived from an EMBL/GenBank/DDBJ whole genome shotgun (WGS) entry which is preliminary data.</text>
</comment>
<sequence>MDLSSLPPFMSLKPTHIVAFATTSVITVSFSGHVDGLSAQTVIENGSTRSTMKVDINGDGDFKSVLEAINAVPENESQWIIIHVRKGVRSSISLLMQNLAPTATSVAAFAVSAWLHSTTLGSTAPTTLYLIIKKSLPSRIQVPWTRSRAPLGRNSLITGDQEAKSFVFNDLINGKEWLPVWKN</sequence>
<dbReference type="AlphaFoldDB" id="A0A835JN33"/>
<dbReference type="InterPro" id="IPR012334">
    <property type="entry name" value="Pectin_lyas_fold"/>
</dbReference>
<dbReference type="OrthoDB" id="1746926at2759"/>
<gene>
    <name evidence="3" type="ORF">SADUNF_Sadunf10G0111100</name>
</gene>
<comment type="subcellular location">
    <subcellularLocation>
        <location evidence="1">Secreted</location>
        <location evidence="1">Cell wall</location>
    </subcellularLocation>
</comment>
<name>A0A835JN33_9ROSI</name>
<keyword evidence="2" id="KW-0964">Secreted</keyword>
<organism evidence="3 4">
    <name type="scientific">Salix dunnii</name>
    <dbReference type="NCBI Taxonomy" id="1413687"/>
    <lineage>
        <taxon>Eukaryota</taxon>
        <taxon>Viridiplantae</taxon>
        <taxon>Streptophyta</taxon>
        <taxon>Embryophyta</taxon>
        <taxon>Tracheophyta</taxon>
        <taxon>Spermatophyta</taxon>
        <taxon>Magnoliopsida</taxon>
        <taxon>eudicotyledons</taxon>
        <taxon>Gunneridae</taxon>
        <taxon>Pentapetalae</taxon>
        <taxon>rosids</taxon>
        <taxon>fabids</taxon>
        <taxon>Malpighiales</taxon>
        <taxon>Salicaceae</taxon>
        <taxon>Saliceae</taxon>
        <taxon>Salix</taxon>
    </lineage>
</organism>
<protein>
    <recommendedName>
        <fullName evidence="5">Pectinesterase</fullName>
    </recommendedName>
</protein>
<evidence type="ECO:0000313" key="4">
    <source>
        <dbReference type="Proteomes" id="UP000657918"/>
    </source>
</evidence>
<accession>A0A835JN33</accession>
<proteinExistence type="predicted"/>
<evidence type="ECO:0000256" key="2">
    <source>
        <dbReference type="ARBA" id="ARBA00022512"/>
    </source>
</evidence>
<dbReference type="EMBL" id="JADGMS010000010">
    <property type="protein sequence ID" value="KAF9674282.1"/>
    <property type="molecule type" value="Genomic_DNA"/>
</dbReference>
<dbReference type="Gene3D" id="2.160.20.10">
    <property type="entry name" value="Single-stranded right-handed beta-helix, Pectin lyase-like"/>
    <property type="match status" value="1"/>
</dbReference>